<comment type="caution">
    <text evidence="18">The sequence shown here is derived from an EMBL/GenBank/DDBJ whole genome shotgun (WGS) entry which is preliminary data.</text>
</comment>
<dbReference type="InterPro" id="IPR010663">
    <property type="entry name" value="Znf_FPG/IleRS"/>
</dbReference>
<sequence length="253" mass="29141">MPELPEVETLKRELQAELVGKKIKEVFPFDPKLKEARELLKGEVKAVERHGKVLIFQIEDHLITLWLGMTGRLKLGDADLPPRLSLKFTGGTIHLIDPRRFAKIGLQDGLPQGIDPFQKEAAQFLFERAKGIKRPIKSLLMDQDYVLGFGNIYTCEILFRAKINPFLPSSDLSLEEWNLLFEVAKRVLEEAISLRGTTFSQWRDLYGQQGLFRERLMVYRREGEPCLRCGTLIRREVLQGRGTWFCPNCQKEG</sequence>
<name>A0A7V3ZZ41_UNCW3</name>
<dbReference type="SUPFAM" id="SSF46946">
    <property type="entry name" value="S13-like H2TH domain"/>
    <property type="match status" value="1"/>
</dbReference>
<keyword evidence="7 18" id="KW-0378">Hydrolase</keyword>
<dbReference type="Gene3D" id="1.10.8.50">
    <property type="match status" value="1"/>
</dbReference>
<dbReference type="SMART" id="SM00898">
    <property type="entry name" value="Fapy_DNA_glyco"/>
    <property type="match status" value="1"/>
</dbReference>
<evidence type="ECO:0000256" key="11">
    <source>
        <dbReference type="ARBA" id="ARBA00023239"/>
    </source>
</evidence>
<dbReference type="InterPro" id="IPR012319">
    <property type="entry name" value="FPG_cat"/>
</dbReference>
<dbReference type="PROSITE" id="PS51068">
    <property type="entry name" value="FPG_CAT"/>
    <property type="match status" value="1"/>
</dbReference>
<gene>
    <name evidence="18" type="ORF">ENU66_07025</name>
</gene>
<dbReference type="GO" id="GO:0140078">
    <property type="term" value="F:class I DNA-(apurinic or apyrimidinic site) endonuclease activity"/>
    <property type="evidence" value="ECO:0007669"/>
    <property type="project" value="UniProtKB-EC"/>
</dbReference>
<evidence type="ECO:0000256" key="2">
    <source>
        <dbReference type="ARBA" id="ARBA00001947"/>
    </source>
</evidence>
<evidence type="ECO:0000313" key="18">
    <source>
        <dbReference type="EMBL" id="HGL18061.1"/>
    </source>
</evidence>
<evidence type="ECO:0000256" key="3">
    <source>
        <dbReference type="ARBA" id="ARBA00009409"/>
    </source>
</evidence>
<evidence type="ECO:0000259" key="16">
    <source>
        <dbReference type="PROSITE" id="PS51066"/>
    </source>
</evidence>
<evidence type="ECO:0000256" key="6">
    <source>
        <dbReference type="ARBA" id="ARBA00022771"/>
    </source>
</evidence>
<feature type="domain" description="Formamidopyrimidine-DNA glycosylase catalytic" evidence="17">
    <location>
        <begin position="2"/>
        <end position="102"/>
    </location>
</feature>
<keyword evidence="10" id="KW-0234">DNA repair</keyword>
<comment type="similarity">
    <text evidence="3">Belongs to the FPG family.</text>
</comment>
<dbReference type="InterPro" id="IPR035937">
    <property type="entry name" value="FPG_N"/>
</dbReference>
<dbReference type="GO" id="GO:0003684">
    <property type="term" value="F:damaged DNA binding"/>
    <property type="evidence" value="ECO:0007669"/>
    <property type="project" value="InterPro"/>
</dbReference>
<evidence type="ECO:0000256" key="7">
    <source>
        <dbReference type="ARBA" id="ARBA00022801"/>
    </source>
</evidence>
<dbReference type="CDD" id="cd08966">
    <property type="entry name" value="EcFpg-like_N"/>
    <property type="match status" value="1"/>
</dbReference>
<dbReference type="FunFam" id="1.10.8.50:FF:000003">
    <property type="entry name" value="Formamidopyrimidine-DNA glycosylase"/>
    <property type="match status" value="1"/>
</dbReference>
<keyword evidence="4" id="KW-0479">Metal-binding</keyword>
<keyword evidence="12" id="KW-0511">Multifunctional enzyme</keyword>
<proteinExistence type="inferred from homology"/>
<evidence type="ECO:0000256" key="4">
    <source>
        <dbReference type="ARBA" id="ARBA00022723"/>
    </source>
</evidence>
<evidence type="ECO:0000256" key="8">
    <source>
        <dbReference type="ARBA" id="ARBA00022833"/>
    </source>
</evidence>
<keyword evidence="6 15" id="KW-0863">Zinc-finger</keyword>
<dbReference type="EMBL" id="DTDJ01000045">
    <property type="protein sequence ID" value="HGL18061.1"/>
    <property type="molecule type" value="Genomic_DNA"/>
</dbReference>
<dbReference type="SMART" id="SM01232">
    <property type="entry name" value="H2TH"/>
    <property type="match status" value="1"/>
</dbReference>
<evidence type="ECO:0000259" key="17">
    <source>
        <dbReference type="PROSITE" id="PS51068"/>
    </source>
</evidence>
<dbReference type="Pfam" id="PF01149">
    <property type="entry name" value="Fapy_DNA_glyco"/>
    <property type="match status" value="1"/>
</dbReference>
<evidence type="ECO:0000256" key="9">
    <source>
        <dbReference type="ARBA" id="ARBA00023125"/>
    </source>
</evidence>
<dbReference type="Pfam" id="PF06827">
    <property type="entry name" value="zf-FPG_IleRS"/>
    <property type="match status" value="1"/>
</dbReference>
<feature type="domain" description="FPG-type" evidence="16">
    <location>
        <begin position="217"/>
        <end position="251"/>
    </location>
</feature>
<dbReference type="InterPro" id="IPR000214">
    <property type="entry name" value="Znf_DNA_glyclase/AP_lyase"/>
</dbReference>
<reference evidence="18" key="1">
    <citation type="journal article" date="2020" name="mSystems">
        <title>Genome- and Community-Level Interaction Insights into Carbon Utilization and Element Cycling Functions of Hydrothermarchaeota in Hydrothermal Sediment.</title>
        <authorList>
            <person name="Zhou Z."/>
            <person name="Liu Y."/>
            <person name="Xu W."/>
            <person name="Pan J."/>
            <person name="Luo Z.H."/>
            <person name="Li M."/>
        </authorList>
    </citation>
    <scope>NUCLEOTIDE SEQUENCE [LARGE SCALE GENOMIC DNA]</scope>
    <source>
        <strain evidence="18">SpSt-69</strain>
    </source>
</reference>
<keyword evidence="5" id="KW-0227">DNA damage</keyword>
<dbReference type="PANTHER" id="PTHR22993:SF9">
    <property type="entry name" value="FORMAMIDOPYRIMIDINE-DNA GLYCOSYLASE"/>
    <property type="match status" value="1"/>
</dbReference>
<dbReference type="SUPFAM" id="SSF81624">
    <property type="entry name" value="N-terminal domain of MutM-like DNA repair proteins"/>
    <property type="match status" value="1"/>
</dbReference>
<evidence type="ECO:0000256" key="10">
    <source>
        <dbReference type="ARBA" id="ARBA00023204"/>
    </source>
</evidence>
<dbReference type="GO" id="GO:0006284">
    <property type="term" value="P:base-excision repair"/>
    <property type="evidence" value="ECO:0007669"/>
    <property type="project" value="InterPro"/>
</dbReference>
<keyword evidence="13 18" id="KW-0326">Glycosidase</keyword>
<keyword evidence="8" id="KW-0862">Zinc</keyword>
<evidence type="ECO:0000256" key="14">
    <source>
        <dbReference type="ARBA" id="ARBA00044632"/>
    </source>
</evidence>
<evidence type="ECO:0000256" key="5">
    <source>
        <dbReference type="ARBA" id="ARBA00022763"/>
    </source>
</evidence>
<evidence type="ECO:0000256" key="1">
    <source>
        <dbReference type="ARBA" id="ARBA00001668"/>
    </source>
</evidence>
<protein>
    <submittedName>
        <fullName evidence="18">DNA-formamidopyrimidine glycosylase</fullName>
        <ecNumber evidence="18">3.2.2.23</ecNumber>
    </submittedName>
</protein>
<dbReference type="PROSITE" id="PS01242">
    <property type="entry name" value="ZF_FPG_1"/>
    <property type="match status" value="1"/>
</dbReference>
<keyword evidence="9" id="KW-0238">DNA-binding</keyword>
<dbReference type="Pfam" id="PF06831">
    <property type="entry name" value="H2TH"/>
    <property type="match status" value="1"/>
</dbReference>
<evidence type="ECO:0000256" key="15">
    <source>
        <dbReference type="PROSITE-ProRule" id="PRU00391"/>
    </source>
</evidence>
<dbReference type="InterPro" id="IPR015887">
    <property type="entry name" value="DNA_glyclase_Znf_dom_DNA_BS"/>
</dbReference>
<dbReference type="GO" id="GO:0008270">
    <property type="term" value="F:zinc ion binding"/>
    <property type="evidence" value="ECO:0007669"/>
    <property type="project" value="UniProtKB-KW"/>
</dbReference>
<dbReference type="EC" id="3.2.2.23" evidence="18"/>
<dbReference type="GO" id="GO:0034039">
    <property type="term" value="F:8-oxo-7,8-dihydroguanine DNA N-glycosylase activity"/>
    <property type="evidence" value="ECO:0007669"/>
    <property type="project" value="TreeGrafter"/>
</dbReference>
<keyword evidence="11" id="KW-0456">Lyase</keyword>
<evidence type="ECO:0000256" key="13">
    <source>
        <dbReference type="ARBA" id="ARBA00023295"/>
    </source>
</evidence>
<dbReference type="PANTHER" id="PTHR22993">
    <property type="entry name" value="FORMAMIDOPYRIMIDINE-DNA GLYCOSYLASE"/>
    <property type="match status" value="1"/>
</dbReference>
<comment type="catalytic activity">
    <reaction evidence="1">
        <text>Hydrolysis of DNA containing ring-opened 7-methylguanine residues, releasing 2,6-diamino-4-hydroxy-5-(N-methyl)formamidopyrimidine.</text>
        <dbReference type="EC" id="3.2.2.23"/>
    </reaction>
</comment>
<dbReference type="PROSITE" id="PS51066">
    <property type="entry name" value="ZF_FPG_2"/>
    <property type="match status" value="1"/>
</dbReference>
<evidence type="ECO:0000256" key="12">
    <source>
        <dbReference type="ARBA" id="ARBA00023268"/>
    </source>
</evidence>
<comment type="cofactor">
    <cofactor evidence="2">
        <name>Zn(2+)</name>
        <dbReference type="ChEBI" id="CHEBI:29105"/>
    </cofactor>
</comment>
<dbReference type="AlphaFoldDB" id="A0A7V3ZZ41"/>
<organism evidence="18">
    <name type="scientific">candidate division WOR-3 bacterium</name>
    <dbReference type="NCBI Taxonomy" id="2052148"/>
    <lineage>
        <taxon>Bacteria</taxon>
        <taxon>Bacteria division WOR-3</taxon>
    </lineage>
</organism>
<dbReference type="InterPro" id="IPR010979">
    <property type="entry name" value="Ribosomal_uS13-like_H2TH"/>
</dbReference>
<dbReference type="InterPro" id="IPR015886">
    <property type="entry name" value="H2TH_FPG"/>
</dbReference>
<accession>A0A7V3ZZ41</accession>
<dbReference type="Gene3D" id="3.20.190.10">
    <property type="entry name" value="MutM-like, N-terminal"/>
    <property type="match status" value="1"/>
</dbReference>
<dbReference type="SUPFAM" id="SSF57716">
    <property type="entry name" value="Glucocorticoid receptor-like (DNA-binding domain)"/>
    <property type="match status" value="1"/>
</dbReference>
<comment type="catalytic activity">
    <reaction evidence="14">
        <text>2'-deoxyribonucleotide-(2'-deoxyribose 5'-phosphate)-2'-deoxyribonucleotide-DNA = a 3'-end 2'-deoxyribonucleotide-(2,3-dehydro-2,3-deoxyribose 5'-phosphate)-DNA + a 5'-end 5'-phospho-2'-deoxyribonucleoside-DNA + H(+)</text>
        <dbReference type="Rhea" id="RHEA:66592"/>
        <dbReference type="Rhea" id="RHEA-COMP:13180"/>
        <dbReference type="Rhea" id="RHEA-COMP:16897"/>
        <dbReference type="Rhea" id="RHEA-COMP:17067"/>
        <dbReference type="ChEBI" id="CHEBI:15378"/>
        <dbReference type="ChEBI" id="CHEBI:136412"/>
        <dbReference type="ChEBI" id="CHEBI:157695"/>
        <dbReference type="ChEBI" id="CHEBI:167181"/>
        <dbReference type="EC" id="4.2.99.18"/>
    </reaction>
</comment>